<dbReference type="EMBL" id="JAAFLG010000003">
    <property type="protein sequence ID" value="NDP55423.1"/>
    <property type="molecule type" value="Genomic_DNA"/>
</dbReference>
<evidence type="ECO:0000313" key="7">
    <source>
        <dbReference type="EMBL" id="NDP55423.1"/>
    </source>
</evidence>
<dbReference type="Proteomes" id="UP000471199">
    <property type="component" value="Unassembled WGS sequence"/>
</dbReference>
<evidence type="ECO:0000313" key="16">
    <source>
        <dbReference type="Proteomes" id="UP000478867"/>
    </source>
</evidence>
<reference evidence="3" key="6">
    <citation type="submission" date="2020-11" db="EMBL/GenBank/DDBJ databases">
        <authorList>
            <consortium name="Pathogen Informatics"/>
        </authorList>
    </citation>
    <scope>NUCLEOTIDE SEQUENCE</scope>
    <source>
        <strain evidence="3">NCTC13131</strain>
    </source>
</reference>
<reference evidence="2 11" key="1">
    <citation type="submission" date="2017-09" db="EMBL/GenBank/DDBJ databases">
        <title>A single nucleotide polymorphism in the Staphylococcus aureus virulence regulator SaeR abolishes pathogenesis.</title>
        <authorList>
            <person name="Copin R.J."/>
            <person name="Sause W."/>
            <person name="Shopsin B."/>
            <person name="Torres V.J."/>
        </authorList>
    </citation>
    <scope>NUCLEOTIDE SEQUENCE [LARGE SCALE GENOMIC DNA]</scope>
    <source>
        <strain evidence="11">Newman</strain>
        <strain evidence="2">Newman_D2C</strain>
    </source>
</reference>
<dbReference type="RefSeq" id="WP_001791638.1">
    <property type="nucleotide sequence ID" value="NC_021670.1"/>
</dbReference>
<evidence type="ECO:0000313" key="11">
    <source>
        <dbReference type="Proteomes" id="UP000217245"/>
    </source>
</evidence>
<dbReference type="Proteomes" id="UP000251686">
    <property type="component" value="Unassembled WGS sequence"/>
</dbReference>
<reference evidence="7 14" key="5">
    <citation type="submission" date="2020-01" db="EMBL/GenBank/DDBJ databases">
        <title>Analysis of Virulence and Antimicrobial Resistance Gene Carriage in Staphylococcus aureus Infections in Equids Using Whole Genome Sequencing.</title>
        <authorList>
            <person name="Little S.V."/>
            <person name="Hillhouse A.E."/>
            <person name="Cohen N.D."/>
            <person name="Lawhon S.D."/>
            <person name="Bryan L.K."/>
        </authorList>
    </citation>
    <scope>NUCLEOTIDE SEQUENCE [LARGE SCALE GENOMIC DNA]</scope>
    <source>
        <strain evidence="7 14">61-017</strain>
    </source>
</reference>
<dbReference type="EMBL" id="WPXC01000010">
    <property type="protein sequence ID" value="MVM10165.1"/>
    <property type="molecule type" value="Genomic_DNA"/>
</dbReference>
<keyword evidence="1" id="KW-1133">Transmembrane helix</keyword>
<reference evidence="15 16" key="3">
    <citation type="submission" date="2019-11" db="EMBL/GenBank/DDBJ databases">
        <title>Implementation of targeted gown and glove precautions to prevent Staphylococcus aureus acquisition in community-based nursing homes.</title>
        <authorList>
            <person name="Stine O.C."/>
        </authorList>
    </citation>
    <scope>NUCLEOTIDE SEQUENCE [LARGE SCALE GENOMIC DNA]</scope>
    <source>
        <strain evidence="6 16">S_1081.LBCF.DN</strain>
        <strain evidence="5 15">S_2062.LAUP.DI</strain>
    </source>
</reference>
<dbReference type="Proteomes" id="UP000478867">
    <property type="component" value="Unassembled WGS sequence"/>
</dbReference>
<evidence type="ECO:0000313" key="10">
    <source>
        <dbReference type="EMBL" id="RZI04382.1"/>
    </source>
</evidence>
<dbReference type="Proteomes" id="UP000217245">
    <property type="component" value="Chromosome"/>
</dbReference>
<evidence type="ECO:0000313" key="4">
    <source>
        <dbReference type="EMBL" id="MCE3362449.1"/>
    </source>
</evidence>
<dbReference type="EMBL" id="JAANEC010000141">
    <property type="protein sequence ID" value="NUY13655.1"/>
    <property type="molecule type" value="Genomic_DNA"/>
</dbReference>
<evidence type="ECO:0000313" key="2">
    <source>
        <dbReference type="EMBL" id="ATC71621.1"/>
    </source>
</evidence>
<reference evidence="8 17" key="4">
    <citation type="journal article" date="2020" name="J. Antimicrob. Chemother.">
        <title>Detection of heterogeneous vancomycin intermediate resistance in MRSA isolates from Latin America.</title>
        <authorList>
            <person name="Castro B.E."/>
            <person name="Berrio M."/>
            <person name="Vargas M.L."/>
            <person name="Carvajal L.P."/>
            <person name="Millan L.V."/>
            <person name="Rios R."/>
            <person name="Hernandez A.K."/>
            <person name="Rincon S."/>
            <person name="Cubides P."/>
            <person name="Forero E."/>
            <person name="Dinh A."/>
            <person name="Seas C."/>
            <person name="Munita J.M."/>
            <person name="Arias C.A."/>
            <person name="Reyes J."/>
            <person name="Diaz L."/>
        </authorList>
    </citation>
    <scope>NUCLEOTIDE SEQUENCE [LARGE SCALE GENOMIC DNA]</scope>
    <source>
        <strain evidence="8 17">UE1097</strain>
    </source>
</reference>
<proteinExistence type="predicted"/>
<dbReference type="EMBL" id="CP023391">
    <property type="protein sequence ID" value="ATC71621.1"/>
    <property type="molecule type" value="Genomic_DNA"/>
</dbReference>
<evidence type="ECO:0000313" key="12">
    <source>
        <dbReference type="Proteomes" id="UP000293434"/>
    </source>
</evidence>
<dbReference type="EMBL" id="UAUZ02000003">
    <property type="protein sequence ID" value="CAD7354438.1"/>
    <property type="molecule type" value="Genomic_DNA"/>
</dbReference>
<name>A0A2I7Y568_STAAU</name>
<dbReference type="AlphaFoldDB" id="A0A2I7Y568"/>
<accession>A0A2I7Y568</accession>
<dbReference type="Proteomes" id="UP000294017">
    <property type="component" value="Unassembled WGS sequence"/>
</dbReference>
<evidence type="ECO:0000313" key="14">
    <source>
        <dbReference type="Proteomes" id="UP000466646"/>
    </source>
</evidence>
<reference evidence="12 13" key="2">
    <citation type="submission" date="2018-11" db="EMBL/GenBank/DDBJ databases">
        <title>Genomic profiling of Staphylococcus species from a Poultry farm system in KwaZulu-Natal, South Africa.</title>
        <authorList>
            <person name="Amoako D.G."/>
            <person name="Somboro A.M."/>
            <person name="Abia A.L.K."/>
            <person name="Bester L.A."/>
            <person name="Essack S.Y."/>
        </authorList>
    </citation>
    <scope>NUCLEOTIDE SEQUENCE [LARGE SCALE GENOMIC DNA]</scope>
    <source>
        <strain evidence="10 13">SA12</strain>
        <strain evidence="9 12">SA9</strain>
    </source>
</reference>
<keyword evidence="1" id="KW-0812">Transmembrane</keyword>
<dbReference type="EMBL" id="WPTS01000037">
    <property type="protein sequence ID" value="MVK35951.1"/>
    <property type="molecule type" value="Genomic_DNA"/>
</dbReference>
<keyword evidence="1" id="KW-0472">Membrane</keyword>
<dbReference type="EMBL" id="JAIUEN010000068">
    <property type="protein sequence ID" value="MCE3362449.1"/>
    <property type="molecule type" value="Genomic_DNA"/>
</dbReference>
<sequence>MVNVYLIFKMAKVTILQLVTKQSILIFIQTFILIFGLNFSMKVLFLSFYAIVCTNLLTFLESVTKLVLYSGWKRFPMQKLTGGD</sequence>
<dbReference type="EMBL" id="RQTF01000357">
    <property type="protein sequence ID" value="RZI04382.1"/>
    <property type="molecule type" value="Genomic_DNA"/>
</dbReference>
<dbReference type="Proteomes" id="UP001200271">
    <property type="component" value="Unassembled WGS sequence"/>
</dbReference>
<evidence type="ECO:0000313" key="15">
    <source>
        <dbReference type="Proteomes" id="UP000471199"/>
    </source>
</evidence>
<evidence type="ECO:0000313" key="13">
    <source>
        <dbReference type="Proteomes" id="UP000294017"/>
    </source>
</evidence>
<feature type="transmembrane region" description="Helical" evidence="1">
    <location>
        <begin position="43"/>
        <end position="68"/>
    </location>
</feature>
<evidence type="ECO:0000313" key="8">
    <source>
        <dbReference type="EMBL" id="NUY13655.1"/>
    </source>
</evidence>
<reference evidence="4" key="7">
    <citation type="journal article" date="2021" name="Front Med (Lausanne)">
        <title>The Prevalence and Determinants of Fusidic Acid Resistance Among Methicillin-Resistant Staphylococcus aureus Clinical Isolates in China.</title>
        <authorList>
            <person name="Zhao H."/>
            <person name="Wang X."/>
            <person name="Wang B."/>
            <person name="Xu Y."/>
            <person name="Rao L."/>
            <person name="Wan B."/>
            <person name="Guo Y."/>
            <person name="Wu X."/>
            <person name="Yu J."/>
            <person name="Chen L."/>
            <person name="Li M."/>
            <person name="Yu F."/>
        </authorList>
    </citation>
    <scope>NUCLEOTIDE SEQUENCE</scope>
    <source>
        <strain evidence="4">NC-4</strain>
    </source>
</reference>
<evidence type="ECO:0000313" key="5">
    <source>
        <dbReference type="EMBL" id="MVK35951.1"/>
    </source>
</evidence>
<dbReference type="Proteomes" id="UP000293434">
    <property type="component" value="Unassembled WGS sequence"/>
</dbReference>
<evidence type="ECO:0000313" key="6">
    <source>
        <dbReference type="EMBL" id="MVM10165.1"/>
    </source>
</evidence>
<reference evidence="4" key="8">
    <citation type="submission" date="2023-08" db="EMBL/GenBank/DDBJ databases">
        <authorList>
            <person name="Zhao H."/>
            <person name="Wang X."/>
        </authorList>
    </citation>
    <scope>NUCLEOTIDE SEQUENCE</scope>
    <source>
        <strain evidence="4">NC-4</strain>
    </source>
</reference>
<gene>
    <name evidence="2" type="ORF">CNH36_08100</name>
    <name evidence="9" type="ORF">EIG94_03185</name>
    <name evidence="10" type="ORF">EIH03_14595</name>
    <name evidence="5" type="ORF">GO814_12455</name>
    <name evidence="6" type="ORF">GO942_05610</name>
    <name evidence="8" type="ORF">GQX37_14235</name>
    <name evidence="7" type="ORF">GZ130_02290</name>
    <name evidence="4" type="ORF">LB359_08860</name>
    <name evidence="3" type="ORF">NCTC13131_01979</name>
</gene>
<evidence type="ECO:0000313" key="9">
    <source>
        <dbReference type="EMBL" id="RZH95053.1"/>
    </source>
</evidence>
<evidence type="ECO:0000313" key="17">
    <source>
        <dbReference type="Proteomes" id="UP000547874"/>
    </source>
</evidence>
<dbReference type="Proteomes" id="UP000466646">
    <property type="component" value="Unassembled WGS sequence"/>
</dbReference>
<evidence type="ECO:0000313" key="3">
    <source>
        <dbReference type="EMBL" id="CAD7354438.1"/>
    </source>
</evidence>
<dbReference type="Proteomes" id="UP000547874">
    <property type="component" value="Unassembled WGS sequence"/>
</dbReference>
<protein>
    <submittedName>
        <fullName evidence="5">Uncharacterized protein</fullName>
    </submittedName>
</protein>
<organism evidence="5 15">
    <name type="scientific">Staphylococcus aureus</name>
    <dbReference type="NCBI Taxonomy" id="1280"/>
    <lineage>
        <taxon>Bacteria</taxon>
        <taxon>Bacillati</taxon>
        <taxon>Bacillota</taxon>
        <taxon>Bacilli</taxon>
        <taxon>Bacillales</taxon>
        <taxon>Staphylococcaceae</taxon>
        <taxon>Staphylococcus</taxon>
    </lineage>
</organism>
<evidence type="ECO:0000256" key="1">
    <source>
        <dbReference type="SAM" id="Phobius"/>
    </source>
</evidence>
<dbReference type="EMBL" id="RQTC01000039">
    <property type="protein sequence ID" value="RZH95053.1"/>
    <property type="molecule type" value="Genomic_DNA"/>
</dbReference>
<feature type="transmembrane region" description="Helical" evidence="1">
    <location>
        <begin position="18"/>
        <end position="37"/>
    </location>
</feature>